<name>A0A1D8NEQ0_YARLL</name>
<dbReference type="EMBL" id="CP017556">
    <property type="protein sequence ID" value="AOW04117.1"/>
    <property type="molecule type" value="Genomic_DNA"/>
</dbReference>
<gene>
    <name evidence="1" type="ORF">YALI1_D19174g</name>
</gene>
<sequence length="110" mass="12298">MFNIKVVNMPSVVRAFLVFGTLGGRADTTRSVVPCYTDVHTVTPVHNVLVRTGHNLLDVIIREIPVVGWVSLFLSQPSRLGRRTLVVEPFFFSSFEPSFSPPSCNLPTRR</sequence>
<proteinExistence type="predicted"/>
<organism evidence="1 2">
    <name type="scientific">Yarrowia lipolytica</name>
    <name type="common">Candida lipolytica</name>
    <dbReference type="NCBI Taxonomy" id="4952"/>
    <lineage>
        <taxon>Eukaryota</taxon>
        <taxon>Fungi</taxon>
        <taxon>Dikarya</taxon>
        <taxon>Ascomycota</taxon>
        <taxon>Saccharomycotina</taxon>
        <taxon>Dipodascomycetes</taxon>
        <taxon>Dipodascales</taxon>
        <taxon>Dipodascales incertae sedis</taxon>
        <taxon>Yarrowia</taxon>
    </lineage>
</organism>
<protein>
    <submittedName>
        <fullName evidence="1">Uncharacterized protein</fullName>
    </submittedName>
</protein>
<evidence type="ECO:0000313" key="2">
    <source>
        <dbReference type="Proteomes" id="UP000182444"/>
    </source>
</evidence>
<dbReference type="VEuPathDB" id="FungiDB:YALI1_D19174g"/>
<dbReference type="Proteomes" id="UP000182444">
    <property type="component" value="Chromosome 1D"/>
</dbReference>
<dbReference type="RefSeq" id="XP_068138820.1">
    <property type="nucleotide sequence ID" value="XM_068282719.1"/>
</dbReference>
<evidence type="ECO:0000313" key="1">
    <source>
        <dbReference type="EMBL" id="AOW04117.1"/>
    </source>
</evidence>
<dbReference type="GeneID" id="94583330"/>
<dbReference type="AlphaFoldDB" id="A0A1D8NEQ0"/>
<accession>A0A1D8NEQ0</accession>
<reference evidence="1 2" key="1">
    <citation type="journal article" date="2016" name="PLoS ONE">
        <title>Sequence Assembly of Yarrowia lipolytica Strain W29/CLIB89 Shows Transposable Element Diversity.</title>
        <authorList>
            <person name="Magnan C."/>
            <person name="Yu J."/>
            <person name="Chang I."/>
            <person name="Jahn E."/>
            <person name="Kanomata Y."/>
            <person name="Wu J."/>
            <person name="Zeller M."/>
            <person name="Oakes M."/>
            <person name="Baldi P."/>
            <person name="Sandmeyer S."/>
        </authorList>
    </citation>
    <scope>NUCLEOTIDE SEQUENCE [LARGE SCALE GENOMIC DNA]</scope>
    <source>
        <strain evidence="2">CLIB89(W29)</strain>
    </source>
</reference>